<comment type="caution">
    <text evidence="3">The sequence shown here is derived from an EMBL/GenBank/DDBJ whole genome shotgun (WGS) entry which is preliminary data.</text>
</comment>
<keyword evidence="4" id="KW-1185">Reference proteome</keyword>
<feature type="domain" description="Serpin" evidence="2">
    <location>
        <begin position="9"/>
        <end position="390"/>
    </location>
</feature>
<accession>A0ABW2JIB9</accession>
<dbReference type="Gene3D" id="3.30.497.10">
    <property type="entry name" value="Antithrombin, subunit I, domain 2"/>
    <property type="match status" value="2"/>
</dbReference>
<dbReference type="Proteomes" id="UP001596523">
    <property type="component" value="Unassembled WGS sequence"/>
</dbReference>
<dbReference type="InterPro" id="IPR042185">
    <property type="entry name" value="Serpin_sf_2"/>
</dbReference>
<dbReference type="PANTHER" id="PTHR11461:SF211">
    <property type="entry name" value="GH10112P-RELATED"/>
    <property type="match status" value="1"/>
</dbReference>
<evidence type="ECO:0000256" key="1">
    <source>
        <dbReference type="RuleBase" id="RU000411"/>
    </source>
</evidence>
<dbReference type="InterPro" id="IPR042178">
    <property type="entry name" value="Serpin_sf_1"/>
</dbReference>
<proteinExistence type="inferred from homology"/>
<dbReference type="EMBL" id="JBHTCF010000004">
    <property type="protein sequence ID" value="MFC7305077.1"/>
    <property type="molecule type" value="Genomic_DNA"/>
</dbReference>
<dbReference type="Gene3D" id="2.30.39.10">
    <property type="entry name" value="Alpha-1-antitrypsin, domain 1"/>
    <property type="match status" value="1"/>
</dbReference>
<protein>
    <submittedName>
        <fullName evidence="3">Serpin family protein</fullName>
    </submittedName>
</protein>
<dbReference type="InterPro" id="IPR023796">
    <property type="entry name" value="Serpin_dom"/>
</dbReference>
<dbReference type="InterPro" id="IPR000215">
    <property type="entry name" value="Serpin_fam"/>
</dbReference>
<sequence>MTALNRATVRAVNSLTARWAGFCEGGTVFAAAGIWPLLGFLADGADEAVRRELVDALGLPPDKASRAARGLLAALDAMEGVEAALGLWTHDELPLREAWSAKLPQEAHARLSGDLRADTAALDRWAAERTDGLIDTMPVDLGPETWLVLASALVLRTEWERPFEDTPLQVASGPWQGRSIAGLTRSGTDLDSVALATTPDGAVTRLLVRGDNGIDVHLLLGDDQLSSGQVLGAGIGMLGGTLRLVPGDSLAVGTAGPGLLVTEELTLRPQPRTLTVGTPRFTVGAEHDLLAHAGVFGLHTATDGAPQHFQGVSPAPLALRSARQTATATFSATGFKAAAVTALGIDYMGKPPEPRHTSTVLRVLFDRPFGFLAVHRTTRLVLAAGRVEDPEPYREDEGY</sequence>
<gene>
    <name evidence="3" type="ORF">ACFQVC_12695</name>
</gene>
<evidence type="ECO:0000259" key="2">
    <source>
        <dbReference type="SMART" id="SM00093"/>
    </source>
</evidence>
<dbReference type="InterPro" id="IPR036186">
    <property type="entry name" value="Serpin_sf"/>
</dbReference>
<reference evidence="4" key="1">
    <citation type="journal article" date="2019" name="Int. J. Syst. Evol. Microbiol.">
        <title>The Global Catalogue of Microorganisms (GCM) 10K type strain sequencing project: providing services to taxonomists for standard genome sequencing and annotation.</title>
        <authorList>
            <consortium name="The Broad Institute Genomics Platform"/>
            <consortium name="The Broad Institute Genome Sequencing Center for Infectious Disease"/>
            <person name="Wu L."/>
            <person name="Ma J."/>
        </authorList>
    </citation>
    <scope>NUCLEOTIDE SEQUENCE [LARGE SCALE GENOMIC DNA]</scope>
    <source>
        <strain evidence="4">SYNS20</strain>
    </source>
</reference>
<comment type="similarity">
    <text evidence="1">Belongs to the serpin family.</text>
</comment>
<evidence type="ECO:0000313" key="3">
    <source>
        <dbReference type="EMBL" id="MFC7305077.1"/>
    </source>
</evidence>
<dbReference type="SUPFAM" id="SSF56574">
    <property type="entry name" value="Serpins"/>
    <property type="match status" value="2"/>
</dbReference>
<dbReference type="RefSeq" id="WP_381830157.1">
    <property type="nucleotide sequence ID" value="NZ_JBHTCF010000004.1"/>
</dbReference>
<dbReference type="Pfam" id="PF00079">
    <property type="entry name" value="Serpin"/>
    <property type="match status" value="2"/>
</dbReference>
<dbReference type="PANTHER" id="PTHR11461">
    <property type="entry name" value="SERINE PROTEASE INHIBITOR, SERPIN"/>
    <property type="match status" value="1"/>
</dbReference>
<dbReference type="SMART" id="SM00093">
    <property type="entry name" value="SERPIN"/>
    <property type="match status" value="1"/>
</dbReference>
<evidence type="ECO:0000313" key="4">
    <source>
        <dbReference type="Proteomes" id="UP001596523"/>
    </source>
</evidence>
<organism evidence="3 4">
    <name type="scientific">Streptomyces monticola</name>
    <dbReference type="NCBI Taxonomy" id="2666263"/>
    <lineage>
        <taxon>Bacteria</taxon>
        <taxon>Bacillati</taxon>
        <taxon>Actinomycetota</taxon>
        <taxon>Actinomycetes</taxon>
        <taxon>Kitasatosporales</taxon>
        <taxon>Streptomycetaceae</taxon>
        <taxon>Streptomyces</taxon>
    </lineage>
</organism>
<name>A0ABW2JIB9_9ACTN</name>